<evidence type="ECO:0000313" key="2">
    <source>
        <dbReference type="Proteomes" id="UP000770717"/>
    </source>
</evidence>
<evidence type="ECO:0000313" key="1">
    <source>
        <dbReference type="EMBL" id="KAG9468040.1"/>
    </source>
</evidence>
<accession>A0A8J6EFA5</accession>
<name>A0A8J6EFA5_ELECQ</name>
<comment type="caution">
    <text evidence="1">The sequence shown here is derived from an EMBL/GenBank/DDBJ whole genome shotgun (WGS) entry which is preliminary data.</text>
</comment>
<keyword evidence="2" id="KW-1185">Reference proteome</keyword>
<dbReference type="Proteomes" id="UP000770717">
    <property type="component" value="Unassembled WGS sequence"/>
</dbReference>
<dbReference type="EMBL" id="WNTK01001069">
    <property type="protein sequence ID" value="KAG9468040.1"/>
    <property type="molecule type" value="Genomic_DNA"/>
</dbReference>
<proteinExistence type="predicted"/>
<reference evidence="1" key="1">
    <citation type="thesis" date="2020" institute="ProQuest LLC" country="789 East Eisenhower Parkway, Ann Arbor, MI, USA">
        <title>Comparative Genomics and Chromosome Evolution.</title>
        <authorList>
            <person name="Mudd A.B."/>
        </authorList>
    </citation>
    <scope>NUCLEOTIDE SEQUENCE</scope>
    <source>
        <strain evidence="1">HN-11 Male</strain>
        <tissue evidence="1">Kidney and liver</tissue>
    </source>
</reference>
<protein>
    <submittedName>
        <fullName evidence="1">Uncharacterized protein</fullName>
    </submittedName>
</protein>
<organism evidence="1 2">
    <name type="scientific">Eleutherodactylus coqui</name>
    <name type="common">Puerto Rican coqui</name>
    <dbReference type="NCBI Taxonomy" id="57060"/>
    <lineage>
        <taxon>Eukaryota</taxon>
        <taxon>Metazoa</taxon>
        <taxon>Chordata</taxon>
        <taxon>Craniata</taxon>
        <taxon>Vertebrata</taxon>
        <taxon>Euteleostomi</taxon>
        <taxon>Amphibia</taxon>
        <taxon>Batrachia</taxon>
        <taxon>Anura</taxon>
        <taxon>Neobatrachia</taxon>
        <taxon>Hyloidea</taxon>
        <taxon>Eleutherodactylidae</taxon>
        <taxon>Eleutherodactylinae</taxon>
        <taxon>Eleutherodactylus</taxon>
        <taxon>Eleutherodactylus</taxon>
    </lineage>
</organism>
<gene>
    <name evidence="1" type="ORF">GDO78_013852</name>
</gene>
<sequence>MATAMFLSSSGTWVSGRPFILILRLRLLFSRSSISTRALSIWSLCFAIWSVRLFVLVITSECEFSSSSTLLPIWRISVLITLSSQRIAWMACARALFRNSLDILAFNEELCSVSLSLSASDSVGLSPSFD</sequence>
<dbReference type="AlphaFoldDB" id="A0A8J6EFA5"/>